<evidence type="ECO:0000313" key="3">
    <source>
        <dbReference type="Proteomes" id="UP000215005"/>
    </source>
</evidence>
<dbReference type="Proteomes" id="UP000215005">
    <property type="component" value="Chromosome"/>
</dbReference>
<accession>A0A223SAK3</accession>
<dbReference type="EMBL" id="CP022753">
    <property type="protein sequence ID" value="ASU85086.1"/>
    <property type="molecule type" value="Genomic_DNA"/>
</dbReference>
<dbReference type="KEGG" id="ngv:CDO52_21865"/>
<gene>
    <name evidence="2" type="ORF">CDO52_21865</name>
</gene>
<dbReference type="InterPro" id="IPR006311">
    <property type="entry name" value="TAT_signal"/>
</dbReference>
<sequence length="683" mass="74304">MPESAPRRPLLPLIGQVGGGRSRATCRFRCGDACFHDAPNTSGNAYFGDIFTAALSRRNALRAGAVGAGVSALGLGGLGPAYADPKRGRGTRNPRLRFKSVAPNTDDKVTVPHGYDHNVVARWGDPVLPDAPEFDFENQSAAAQEKQFGYNCDYVGFRQLDADRGLLWVNHEYTNETLMFAGYTDGNDADPEQILISMAAHGGSIVEIERITGTGAWRLATGERRFNRRITAKTRMELTGPAAGAELLRTEGDPTGTEVFGMLNNCSGGMTPWGTILTCEENFNQYFVGGEDAPAEAKPALKRYGIKVEGDTRDGNRRFDRAEERFDLSRHPNEANRFGYVVEIDPTDPASTPRKRTMLGRVKHEGANPRLTRDGRVAVYMGDDERFDYMYKFVSDKKYRSGSRRHNGTLLDSGTLYVAKLTGDSPAEEIDGSGTLPSDGEFDGSGQWIPLCNATESFVEGFTVAEVLVHTRLAADAAGATKMDRPEDFEPNPVTGKVYCALTNNTSREPGQADEPNPRGPNKFGHVLEITEQGNDAGAEKFAWSVPLVCGDPDDESTYFAGFDKSKVAPISAPDNLTFDDQGNLWIATDGQGSKLGINDGLHAVPMEGRFRGELKTFATVPVGAECCGPFVTEDNLTVFLAPQHPGEDGTVESPQSTWPDRQGFPRPSVISIWHTRGKKVGR</sequence>
<dbReference type="PANTHER" id="PTHR35399:SF2">
    <property type="entry name" value="DUF839 DOMAIN-CONTAINING PROTEIN"/>
    <property type="match status" value="1"/>
</dbReference>
<proteinExistence type="predicted"/>
<dbReference type="SUPFAM" id="SSF101898">
    <property type="entry name" value="NHL repeat"/>
    <property type="match status" value="1"/>
</dbReference>
<feature type="region of interest" description="Disordered" evidence="1">
    <location>
        <begin position="646"/>
        <end position="668"/>
    </location>
</feature>
<organism evidence="2 3">
    <name type="scientific">Nocardiopsis gilva YIM 90087</name>
    <dbReference type="NCBI Taxonomy" id="1235441"/>
    <lineage>
        <taxon>Bacteria</taxon>
        <taxon>Bacillati</taxon>
        <taxon>Actinomycetota</taxon>
        <taxon>Actinomycetes</taxon>
        <taxon>Streptosporangiales</taxon>
        <taxon>Nocardiopsidaceae</taxon>
        <taxon>Nocardiopsis</taxon>
    </lineage>
</organism>
<dbReference type="PROSITE" id="PS51318">
    <property type="entry name" value="TAT"/>
    <property type="match status" value="1"/>
</dbReference>
<evidence type="ECO:0000256" key="1">
    <source>
        <dbReference type="SAM" id="MobiDB-lite"/>
    </source>
</evidence>
<dbReference type="PANTHER" id="PTHR35399">
    <property type="entry name" value="SLR8030 PROTEIN"/>
    <property type="match status" value="1"/>
</dbReference>
<protein>
    <submittedName>
        <fullName evidence="2">DUF839 domain-containing protein</fullName>
    </submittedName>
</protein>
<dbReference type="AlphaFoldDB" id="A0A223SAK3"/>
<dbReference type="RefSeq" id="WP_017620449.1">
    <property type="nucleotide sequence ID" value="NZ_ANBG01000324.1"/>
</dbReference>
<dbReference type="InterPro" id="IPR008557">
    <property type="entry name" value="PhoX"/>
</dbReference>
<name>A0A223SAK3_9ACTN</name>
<reference evidence="2 3" key="1">
    <citation type="submission" date="2017-08" db="EMBL/GenBank/DDBJ databases">
        <title>The complete genome sequence of Nocardiopsis gilva YIM 90087.</title>
        <authorList>
            <person name="Yin M."/>
            <person name="Tang S."/>
        </authorList>
    </citation>
    <scope>NUCLEOTIDE SEQUENCE [LARGE SCALE GENOMIC DNA]</scope>
    <source>
        <strain evidence="2 3">YIM 90087</strain>
    </source>
</reference>
<keyword evidence="3" id="KW-1185">Reference proteome</keyword>
<dbReference type="Pfam" id="PF05787">
    <property type="entry name" value="PhoX"/>
    <property type="match status" value="1"/>
</dbReference>
<dbReference type="OrthoDB" id="9801383at2"/>
<evidence type="ECO:0000313" key="2">
    <source>
        <dbReference type="EMBL" id="ASU85086.1"/>
    </source>
</evidence>